<reference evidence="3 4" key="1">
    <citation type="submission" date="2017-09" db="EMBL/GenBank/DDBJ databases">
        <title>Genome sequencing of Besnoitia besnoiti strain Bb-Ger1.</title>
        <authorList>
            <person name="Schares G."/>
            <person name="Venepally P."/>
            <person name="Lorenzi H.A."/>
        </authorList>
    </citation>
    <scope>NUCLEOTIDE SEQUENCE [LARGE SCALE GENOMIC DNA]</scope>
    <source>
        <strain evidence="3 4">Bb-Ger1</strain>
    </source>
</reference>
<dbReference type="EMBL" id="NWUJ01000005">
    <property type="protein sequence ID" value="PFH35338.1"/>
    <property type="molecule type" value="Genomic_DNA"/>
</dbReference>
<keyword evidence="2" id="KW-0732">Signal</keyword>
<feature type="signal peptide" evidence="2">
    <location>
        <begin position="1"/>
        <end position="31"/>
    </location>
</feature>
<evidence type="ECO:0008006" key="5">
    <source>
        <dbReference type="Google" id="ProtNLM"/>
    </source>
</evidence>
<evidence type="ECO:0000313" key="3">
    <source>
        <dbReference type="EMBL" id="PFH35338.1"/>
    </source>
</evidence>
<sequence length="192" mass="19926">MAGGHVPSRGLALGAVLAVWLLSSTICVVRARDAVTPSKPAECTANGTGLKVTVDVNTLQAAFACGAGLEKLWPNADNDLTSYCENNTCKATAKLAKTFGSGTTLTKNSATTYTEGPEAPSASSSATVYTLADLISVQGVHPLPARKTRRHKPEKWGGGGGRHLKLDGAQPEATATSVVMVFCSRKQAPWAD</sequence>
<name>A0A2A9MA45_BESBE</name>
<evidence type="ECO:0000256" key="1">
    <source>
        <dbReference type="SAM" id="MobiDB-lite"/>
    </source>
</evidence>
<protein>
    <recommendedName>
        <fullName evidence="5">SAG-related sequence</fullName>
    </recommendedName>
</protein>
<dbReference type="Gene3D" id="2.60.40.1320">
    <property type="entry name" value="SRS domain"/>
    <property type="match status" value="1"/>
</dbReference>
<organism evidence="3 4">
    <name type="scientific">Besnoitia besnoiti</name>
    <name type="common">Apicomplexan protozoan</name>
    <dbReference type="NCBI Taxonomy" id="94643"/>
    <lineage>
        <taxon>Eukaryota</taxon>
        <taxon>Sar</taxon>
        <taxon>Alveolata</taxon>
        <taxon>Apicomplexa</taxon>
        <taxon>Conoidasida</taxon>
        <taxon>Coccidia</taxon>
        <taxon>Eucoccidiorida</taxon>
        <taxon>Eimeriorina</taxon>
        <taxon>Sarcocystidae</taxon>
        <taxon>Besnoitia</taxon>
    </lineage>
</organism>
<gene>
    <name evidence="3" type="ORF">BESB_062250</name>
</gene>
<dbReference type="AlphaFoldDB" id="A0A2A9MA45"/>
<evidence type="ECO:0000256" key="2">
    <source>
        <dbReference type="SAM" id="SignalP"/>
    </source>
</evidence>
<feature type="region of interest" description="Disordered" evidence="1">
    <location>
        <begin position="145"/>
        <end position="167"/>
    </location>
</feature>
<proteinExistence type="predicted"/>
<dbReference type="RefSeq" id="XP_029219347.1">
    <property type="nucleotide sequence ID" value="XM_029364639.1"/>
</dbReference>
<dbReference type="VEuPathDB" id="ToxoDB:BESB_062250"/>
<keyword evidence="4" id="KW-1185">Reference proteome</keyword>
<feature type="chain" id="PRO_5013129195" description="SAG-related sequence" evidence="2">
    <location>
        <begin position="32"/>
        <end position="192"/>
    </location>
</feature>
<comment type="caution">
    <text evidence="3">The sequence shown here is derived from an EMBL/GenBank/DDBJ whole genome shotgun (WGS) entry which is preliminary data.</text>
</comment>
<dbReference type="Proteomes" id="UP000224006">
    <property type="component" value="Chromosome V"/>
</dbReference>
<accession>A0A2A9MA45</accession>
<dbReference type="GeneID" id="40311153"/>
<evidence type="ECO:0000313" key="4">
    <source>
        <dbReference type="Proteomes" id="UP000224006"/>
    </source>
</evidence>
<dbReference type="InterPro" id="IPR036755">
    <property type="entry name" value="SRS_dom_sf"/>
</dbReference>
<dbReference type="KEGG" id="bbes:BESB_062250"/>